<protein>
    <submittedName>
        <fullName evidence="1">Uncharacterized protein</fullName>
    </submittedName>
</protein>
<feature type="non-terminal residue" evidence="1">
    <location>
        <position position="1"/>
    </location>
</feature>
<feature type="non-terminal residue" evidence="1">
    <location>
        <position position="139"/>
    </location>
</feature>
<reference evidence="1" key="1">
    <citation type="submission" date="2024-09" db="EMBL/GenBank/DDBJ databases">
        <title>Black Yeasts Isolated from many extreme environments.</title>
        <authorList>
            <person name="Coleine C."/>
            <person name="Stajich J.E."/>
            <person name="Selbmann L."/>
        </authorList>
    </citation>
    <scope>NUCLEOTIDE SEQUENCE</scope>
    <source>
        <strain evidence="1">CCFEE 5737</strain>
    </source>
</reference>
<accession>A0ACC3CYB9</accession>
<keyword evidence="2" id="KW-1185">Reference proteome</keyword>
<evidence type="ECO:0000313" key="2">
    <source>
        <dbReference type="Proteomes" id="UP001186974"/>
    </source>
</evidence>
<dbReference type="Proteomes" id="UP001186974">
    <property type="component" value="Unassembled WGS sequence"/>
</dbReference>
<gene>
    <name evidence="1" type="ORF">LTS18_011985</name>
</gene>
<evidence type="ECO:0000313" key="1">
    <source>
        <dbReference type="EMBL" id="KAK3054503.1"/>
    </source>
</evidence>
<name>A0ACC3CYB9_9PEZI</name>
<dbReference type="EMBL" id="JAWDJW010009862">
    <property type="protein sequence ID" value="KAK3054503.1"/>
    <property type="molecule type" value="Genomic_DNA"/>
</dbReference>
<proteinExistence type="predicted"/>
<comment type="caution">
    <text evidence="1">The sequence shown here is derived from an EMBL/GenBank/DDBJ whole genome shotgun (WGS) entry which is preliminary data.</text>
</comment>
<organism evidence="1 2">
    <name type="scientific">Coniosporium uncinatum</name>
    <dbReference type="NCBI Taxonomy" id="93489"/>
    <lineage>
        <taxon>Eukaryota</taxon>
        <taxon>Fungi</taxon>
        <taxon>Dikarya</taxon>
        <taxon>Ascomycota</taxon>
        <taxon>Pezizomycotina</taxon>
        <taxon>Dothideomycetes</taxon>
        <taxon>Dothideomycetes incertae sedis</taxon>
        <taxon>Coniosporium</taxon>
    </lineage>
</organism>
<sequence>SATTTFVTAAAEQRQQQQQQQQQQHGTSTSAPTHTHTPTHTRVDSATTAADEAKTTDPKTARTSLHSDTEPKSVFDWNENDAEDKEAEGEKLVAGLWAWKREKSNGGAADGAGEKVSKEVKVKGIREISHPAASLGARR</sequence>